<proteinExistence type="predicted"/>
<dbReference type="AlphaFoldDB" id="A0A2A7AVS7"/>
<dbReference type="InterPro" id="IPR036390">
    <property type="entry name" value="WH_DNA-bd_sf"/>
</dbReference>
<comment type="caution">
    <text evidence="1">The sequence shown here is derived from an EMBL/GenBank/DDBJ whole genome shotgun (WGS) entry which is preliminary data.</text>
</comment>
<dbReference type="Proteomes" id="UP000220480">
    <property type="component" value="Unassembled WGS sequence"/>
</dbReference>
<name>A0A2A7AVS7_9FIRM</name>
<accession>A0A2A7AVS7</accession>
<evidence type="ECO:0008006" key="3">
    <source>
        <dbReference type="Google" id="ProtNLM"/>
    </source>
</evidence>
<dbReference type="EMBL" id="NMTZ01000027">
    <property type="protein sequence ID" value="PDX83233.1"/>
    <property type="molecule type" value="Genomic_DNA"/>
</dbReference>
<evidence type="ECO:0000313" key="1">
    <source>
        <dbReference type="EMBL" id="PDX83233.1"/>
    </source>
</evidence>
<dbReference type="Gene3D" id="1.10.10.10">
    <property type="entry name" value="Winged helix-like DNA-binding domain superfamily/Winged helix DNA-binding domain"/>
    <property type="match status" value="1"/>
</dbReference>
<dbReference type="InterPro" id="IPR036388">
    <property type="entry name" value="WH-like_DNA-bd_sf"/>
</dbReference>
<sequence length="104" mass="11855">MDNFRVIYRILRYLEKALDYDEPNMDCISAKALKLSDQRWMALMEMLSKEGYIDGFSVQRTVDGSILISSSTPRITLKGLEYLQENSLMKKAAELAKGVAEIIT</sequence>
<dbReference type="SUPFAM" id="SSF46785">
    <property type="entry name" value="Winged helix' DNA-binding domain"/>
    <property type="match status" value="1"/>
</dbReference>
<protein>
    <recommendedName>
        <fullName evidence="3">YjcQ protein</fullName>
    </recommendedName>
</protein>
<dbReference type="Pfam" id="PF09639">
    <property type="entry name" value="YjcQ"/>
    <property type="match status" value="1"/>
</dbReference>
<evidence type="ECO:0000313" key="2">
    <source>
        <dbReference type="Proteomes" id="UP000220480"/>
    </source>
</evidence>
<reference evidence="1 2" key="1">
    <citation type="journal article" date="2017" name="Front. Microbiol.">
        <title>New Insights into the Diversity of the Genus Faecalibacterium.</title>
        <authorList>
            <person name="Benevides L."/>
            <person name="Burman S."/>
            <person name="Martin R."/>
            <person name="Robert V."/>
            <person name="Thomas M."/>
            <person name="Miquel S."/>
            <person name="Chain F."/>
            <person name="Sokol H."/>
            <person name="Bermudez-Humaran L.G."/>
            <person name="Morrison M."/>
            <person name="Langella P."/>
            <person name="Azevedo V.A."/>
            <person name="Chatel J.M."/>
            <person name="Soares S."/>
        </authorList>
    </citation>
    <scope>NUCLEOTIDE SEQUENCE [LARGE SCALE GENOMIC DNA]</scope>
    <source>
        <strain evidence="1 2">CNCM I 4644</strain>
    </source>
</reference>
<dbReference type="InterPro" id="IPR018597">
    <property type="entry name" value="Phage_Tuc2009_YjcQ"/>
</dbReference>
<gene>
    <name evidence="1" type="ORF">CGS59_13080</name>
</gene>
<organism evidence="1 2">
    <name type="scientific">Faecalibacterium prausnitzii</name>
    <dbReference type="NCBI Taxonomy" id="853"/>
    <lineage>
        <taxon>Bacteria</taxon>
        <taxon>Bacillati</taxon>
        <taxon>Bacillota</taxon>
        <taxon>Clostridia</taxon>
        <taxon>Eubacteriales</taxon>
        <taxon>Oscillospiraceae</taxon>
        <taxon>Faecalibacterium</taxon>
    </lineage>
</organism>
<dbReference type="RefSeq" id="WP_097780436.1">
    <property type="nucleotide sequence ID" value="NZ_NMTZ01000027.1"/>
</dbReference>